<gene>
    <name evidence="3" type="ORF">EQG79_11050</name>
</gene>
<evidence type="ECO:0000256" key="1">
    <source>
        <dbReference type="SAM" id="SignalP"/>
    </source>
</evidence>
<reference evidence="3 4" key="1">
    <citation type="submission" date="2019-01" db="EMBL/GenBank/DDBJ databases">
        <title>Spirosoma flava sp. nov., a propanil-degrading bacterium isolated from herbicide-contaminated soil.</title>
        <authorList>
            <person name="Zhang L."/>
            <person name="Jiang J.-D."/>
        </authorList>
    </citation>
    <scope>NUCLEOTIDE SEQUENCE [LARGE SCALE GENOMIC DNA]</scope>
    <source>
        <strain evidence="3 4">TY50</strain>
    </source>
</reference>
<dbReference type="EMBL" id="SBLB01000002">
    <property type="protein sequence ID" value="RYC70387.1"/>
    <property type="molecule type" value="Genomic_DNA"/>
</dbReference>
<feature type="signal peptide" evidence="1">
    <location>
        <begin position="1"/>
        <end position="19"/>
    </location>
</feature>
<evidence type="ECO:0000313" key="4">
    <source>
        <dbReference type="Proteomes" id="UP000290407"/>
    </source>
</evidence>
<dbReference type="InterPro" id="IPR013766">
    <property type="entry name" value="Thioredoxin_domain"/>
</dbReference>
<dbReference type="SUPFAM" id="SSF52833">
    <property type="entry name" value="Thioredoxin-like"/>
    <property type="match status" value="1"/>
</dbReference>
<keyword evidence="4" id="KW-1185">Reference proteome</keyword>
<dbReference type="InterPro" id="IPR036249">
    <property type="entry name" value="Thioredoxin-like_sf"/>
</dbReference>
<comment type="caution">
    <text evidence="3">The sequence shown here is derived from an EMBL/GenBank/DDBJ whole genome shotgun (WGS) entry which is preliminary data.</text>
</comment>
<dbReference type="PANTHER" id="PTHR42852:SF17">
    <property type="entry name" value="THIOREDOXIN-LIKE PROTEIN HI_1115"/>
    <property type="match status" value="1"/>
</dbReference>
<evidence type="ECO:0000259" key="2">
    <source>
        <dbReference type="PROSITE" id="PS51352"/>
    </source>
</evidence>
<dbReference type="GO" id="GO:0006950">
    <property type="term" value="P:response to stress"/>
    <property type="evidence" value="ECO:0007669"/>
    <property type="project" value="UniProtKB-ARBA"/>
</dbReference>
<protein>
    <submittedName>
        <fullName evidence="3">TlpA family protein disulfide reductase</fullName>
    </submittedName>
</protein>
<organism evidence="3 4">
    <name type="scientific">Spirosoma sordidisoli</name>
    <dbReference type="NCBI Taxonomy" id="2502893"/>
    <lineage>
        <taxon>Bacteria</taxon>
        <taxon>Pseudomonadati</taxon>
        <taxon>Bacteroidota</taxon>
        <taxon>Cytophagia</taxon>
        <taxon>Cytophagales</taxon>
        <taxon>Cytophagaceae</taxon>
        <taxon>Spirosoma</taxon>
    </lineage>
</organism>
<dbReference type="GO" id="GO:0016209">
    <property type="term" value="F:antioxidant activity"/>
    <property type="evidence" value="ECO:0007669"/>
    <property type="project" value="InterPro"/>
</dbReference>
<dbReference type="InterPro" id="IPR000866">
    <property type="entry name" value="AhpC/TSA"/>
</dbReference>
<dbReference type="InterPro" id="IPR011990">
    <property type="entry name" value="TPR-like_helical_dom_sf"/>
</dbReference>
<dbReference type="GO" id="GO:0016491">
    <property type="term" value="F:oxidoreductase activity"/>
    <property type="evidence" value="ECO:0007669"/>
    <property type="project" value="InterPro"/>
</dbReference>
<dbReference type="AlphaFoldDB" id="A0A4Q2ULD0"/>
<dbReference type="Gene3D" id="3.40.30.10">
    <property type="entry name" value="Glutaredoxin"/>
    <property type="match status" value="1"/>
</dbReference>
<sequence length="632" mass="70228">MNALRCLVILVLLSFAATAQVRFLPASPQVDQVVSLTYSPQSTGLAADSLIEGRYVRYGAPAVMQLSRPTPLVLTRRGDVFVGEFRLPKKDVAGVMLLFRNSRQPQRADLNNGQLYVIPVCDSTGQPLPHAIGGQASVFTRTHFVYETAPASKPDLNRIIALYEQELAQYPDVYPQYWSDYLAALVKQKKPGYGPKVKTAIGAYLKSVPAPSTADLTAAALLYESLGDFKSANLQRERMKTVDPAGSLAQKDRAATIRNEPNWTRRRALYQAYIREFPNSPYAPGLTVLITDGYFKNNDLPGLLTFVETQPPAHTDVLMLNTMAFQLADERRSLPEAEKLVRKAMALLDAQGKPATFRGDWNQERQNRQRALHNTLARALEQQGKDAEAYAAYQRVINPEEAETSDPRTNERYYLCALRTNHATEARPLAEAAVSVGKATPRLKAALHDWYAKQPGQNAAKADAYLTELEADLRADQRDELRERLINEPAPAFSLTDLQGRTISSAALRGKVIVLDFWATWCAPCIASFPAMQQAQARFQNDPAVRFLFVNTREGGRVQRVREYMSKNPYPFVVPLDLQQKVSTAYGVLGIPTKVVIGPDGRIRYRAIGYTGTPEATVNEVTLVVELLKEGK</sequence>
<accession>A0A4Q2ULD0</accession>
<dbReference type="CDD" id="cd02966">
    <property type="entry name" value="TlpA_like_family"/>
    <property type="match status" value="1"/>
</dbReference>
<dbReference type="Proteomes" id="UP000290407">
    <property type="component" value="Unassembled WGS sequence"/>
</dbReference>
<dbReference type="RefSeq" id="WP_129601494.1">
    <property type="nucleotide sequence ID" value="NZ_SBLB01000002.1"/>
</dbReference>
<dbReference type="PROSITE" id="PS51352">
    <property type="entry name" value="THIOREDOXIN_2"/>
    <property type="match status" value="1"/>
</dbReference>
<feature type="domain" description="Thioredoxin" evidence="2">
    <location>
        <begin position="484"/>
        <end position="630"/>
    </location>
</feature>
<keyword evidence="1" id="KW-0732">Signal</keyword>
<dbReference type="Gene3D" id="1.25.40.10">
    <property type="entry name" value="Tetratricopeptide repeat domain"/>
    <property type="match status" value="1"/>
</dbReference>
<feature type="chain" id="PRO_5020495481" evidence="1">
    <location>
        <begin position="20"/>
        <end position="632"/>
    </location>
</feature>
<evidence type="ECO:0000313" key="3">
    <source>
        <dbReference type="EMBL" id="RYC70387.1"/>
    </source>
</evidence>
<dbReference type="Pfam" id="PF00578">
    <property type="entry name" value="AhpC-TSA"/>
    <property type="match status" value="1"/>
</dbReference>
<proteinExistence type="predicted"/>
<dbReference type="PANTHER" id="PTHR42852">
    <property type="entry name" value="THIOL:DISULFIDE INTERCHANGE PROTEIN DSBE"/>
    <property type="match status" value="1"/>
</dbReference>
<dbReference type="InterPro" id="IPR050553">
    <property type="entry name" value="Thioredoxin_ResA/DsbE_sf"/>
</dbReference>
<name>A0A4Q2ULD0_9BACT</name>